<reference evidence="1 2" key="1">
    <citation type="journal article" date="2012" name="BMC Genomics">
        <title>Comparative genomics of the white-rot fungi, Phanerochaete carnosa and P. chrysosporium, to elucidate the genetic basis of the distinct wood types they colonize.</title>
        <authorList>
            <person name="Suzuki H."/>
            <person name="MacDonald J."/>
            <person name="Syed K."/>
            <person name="Salamov A."/>
            <person name="Hori C."/>
            <person name="Aerts A."/>
            <person name="Henrissat B."/>
            <person name="Wiebenga A."/>
            <person name="vanKuyk P.A."/>
            <person name="Barry K."/>
            <person name="Lindquist E."/>
            <person name="LaButti K."/>
            <person name="Lapidus A."/>
            <person name="Lucas S."/>
            <person name="Coutinho P."/>
            <person name="Gong Y."/>
            <person name="Samejima M."/>
            <person name="Mahadevan R."/>
            <person name="Abou-Zaid M."/>
            <person name="de Vries R.P."/>
            <person name="Igarashi K."/>
            <person name="Yadav J.S."/>
            <person name="Grigoriev I.V."/>
            <person name="Master E.R."/>
        </authorList>
    </citation>
    <scope>NUCLEOTIDE SEQUENCE [LARGE SCALE GENOMIC DNA]</scope>
    <source>
        <strain evidence="1 2">HHB-10118-sp</strain>
    </source>
</reference>
<dbReference type="RefSeq" id="XP_007390819.1">
    <property type="nucleotide sequence ID" value="XM_007390757.1"/>
</dbReference>
<evidence type="ECO:0000313" key="1">
    <source>
        <dbReference type="EMBL" id="EKM61404.1"/>
    </source>
</evidence>
<dbReference type="Proteomes" id="UP000008370">
    <property type="component" value="Unassembled WGS sequence"/>
</dbReference>
<dbReference type="InParanoid" id="K5WQA4"/>
<gene>
    <name evidence="1" type="ORF">PHACADRAFT_247969</name>
</gene>
<organism evidence="1 2">
    <name type="scientific">Phanerochaete carnosa (strain HHB-10118-sp)</name>
    <name type="common">White-rot fungus</name>
    <name type="synonym">Peniophora carnosa</name>
    <dbReference type="NCBI Taxonomy" id="650164"/>
    <lineage>
        <taxon>Eukaryota</taxon>
        <taxon>Fungi</taxon>
        <taxon>Dikarya</taxon>
        <taxon>Basidiomycota</taxon>
        <taxon>Agaricomycotina</taxon>
        <taxon>Agaricomycetes</taxon>
        <taxon>Polyporales</taxon>
        <taxon>Phanerochaetaceae</taxon>
        <taxon>Phanerochaete</taxon>
    </lineage>
</organism>
<evidence type="ECO:0000313" key="2">
    <source>
        <dbReference type="Proteomes" id="UP000008370"/>
    </source>
</evidence>
<proteinExistence type="predicted"/>
<sequence>MSCLAKDFSQSLMTSSLGGLMRTRLELAPKPSPRSTMIGESTTCWKIVAWLPKS</sequence>
<dbReference type="GeneID" id="18914226"/>
<accession>K5WQA4</accession>
<dbReference type="AlphaFoldDB" id="K5WQA4"/>
<protein>
    <submittedName>
        <fullName evidence="1">Uncharacterized protein</fullName>
    </submittedName>
</protein>
<name>K5WQA4_PHACS</name>
<keyword evidence="2" id="KW-1185">Reference proteome</keyword>
<dbReference type="HOGENOM" id="CLU_3051088_0_0_1"/>
<dbReference type="KEGG" id="pco:PHACADRAFT_247969"/>
<dbReference type="EMBL" id="JH930468">
    <property type="protein sequence ID" value="EKM61404.1"/>
    <property type="molecule type" value="Genomic_DNA"/>
</dbReference>